<evidence type="ECO:0000256" key="7">
    <source>
        <dbReference type="ARBA" id="ARBA00025067"/>
    </source>
</evidence>
<dbReference type="InterPro" id="IPR001796">
    <property type="entry name" value="DHFR_dom"/>
</dbReference>
<feature type="domain" description="DHFR" evidence="10">
    <location>
        <begin position="2"/>
        <end position="160"/>
    </location>
</feature>
<dbReference type="RefSeq" id="WP_340343909.1">
    <property type="nucleotide sequence ID" value="NZ_JBBKZT010000008.1"/>
</dbReference>
<keyword evidence="4 8" id="KW-0554">One-carbon metabolism</keyword>
<dbReference type="PRINTS" id="PR00070">
    <property type="entry name" value="DHFR"/>
</dbReference>
<keyword evidence="6 8" id="KW-0560">Oxidoreductase</keyword>
<organism evidence="11 12">
    <name type="scientific">Variovorax rhizosphaerae</name>
    <dbReference type="NCBI Taxonomy" id="1836200"/>
    <lineage>
        <taxon>Bacteria</taxon>
        <taxon>Pseudomonadati</taxon>
        <taxon>Pseudomonadota</taxon>
        <taxon>Betaproteobacteria</taxon>
        <taxon>Burkholderiales</taxon>
        <taxon>Comamonadaceae</taxon>
        <taxon>Variovorax</taxon>
    </lineage>
</organism>
<comment type="function">
    <text evidence="7 8">Key enzyme in folate metabolism. Catalyzes an essential reaction for de novo glycine and purine synthesis, and for DNA precursor synthesis.</text>
</comment>
<name>A0ABU8WMU7_9BURK</name>
<dbReference type="InterPro" id="IPR017925">
    <property type="entry name" value="DHFR_CS"/>
</dbReference>
<dbReference type="Proteomes" id="UP001385892">
    <property type="component" value="Unassembled WGS sequence"/>
</dbReference>
<evidence type="ECO:0000313" key="12">
    <source>
        <dbReference type="Proteomes" id="UP001385892"/>
    </source>
</evidence>
<dbReference type="InterPro" id="IPR024072">
    <property type="entry name" value="DHFR-like_dom_sf"/>
</dbReference>
<dbReference type="EMBL" id="JBBKZT010000008">
    <property type="protein sequence ID" value="MEJ8848791.1"/>
    <property type="molecule type" value="Genomic_DNA"/>
</dbReference>
<sequence length="164" mass="17697">MTLNLIFARAANGVIGINGKLPWHLPEDLAHFKRTTVGCPVIMGRKTWDSLPPKFRPLPGRTNIVVTRQPDWHDTGAQRASSLPEALATCAPGADVWVIGGAQIYAEAAPLATRAVVTEIDRDFDGDVHAPELGADWHEVAREPGVSTNGLPFSFVTLQRSAPT</sequence>
<dbReference type="GO" id="GO:0004146">
    <property type="term" value="F:dihydrofolate reductase activity"/>
    <property type="evidence" value="ECO:0007669"/>
    <property type="project" value="UniProtKB-EC"/>
</dbReference>
<evidence type="ECO:0000256" key="3">
    <source>
        <dbReference type="ARBA" id="ARBA00012856"/>
    </source>
</evidence>
<evidence type="ECO:0000256" key="9">
    <source>
        <dbReference type="RuleBase" id="RU004474"/>
    </source>
</evidence>
<comment type="pathway">
    <text evidence="1 8">Cofactor biosynthesis; tetrahydrofolate biosynthesis; 5,6,7,8-tetrahydrofolate from 7,8-dihydrofolate: step 1/1.</text>
</comment>
<comment type="caution">
    <text evidence="11">The sequence shown here is derived from an EMBL/GenBank/DDBJ whole genome shotgun (WGS) entry which is preliminary data.</text>
</comment>
<accession>A0ABU8WMU7</accession>
<dbReference type="Gene3D" id="3.40.430.10">
    <property type="entry name" value="Dihydrofolate Reductase, subunit A"/>
    <property type="match status" value="1"/>
</dbReference>
<dbReference type="PROSITE" id="PS00075">
    <property type="entry name" value="DHFR_1"/>
    <property type="match status" value="1"/>
</dbReference>
<evidence type="ECO:0000256" key="8">
    <source>
        <dbReference type="PIRNR" id="PIRNR000194"/>
    </source>
</evidence>
<keyword evidence="5 8" id="KW-0521">NADP</keyword>
<reference evidence="11 12" key="1">
    <citation type="submission" date="2024-03" db="EMBL/GenBank/DDBJ databases">
        <title>Novel species of the genus Variovorax.</title>
        <authorList>
            <person name="Liu Q."/>
            <person name="Xin Y.-H."/>
        </authorList>
    </citation>
    <scope>NUCLEOTIDE SEQUENCE [LARGE SCALE GENOMIC DNA]</scope>
    <source>
        <strain evidence="11 12">KACC 18900</strain>
    </source>
</reference>
<keyword evidence="12" id="KW-1185">Reference proteome</keyword>
<comment type="catalytic activity">
    <reaction evidence="8">
        <text>(6S)-5,6,7,8-tetrahydrofolate + NADP(+) = 7,8-dihydrofolate + NADPH + H(+)</text>
        <dbReference type="Rhea" id="RHEA:15009"/>
        <dbReference type="ChEBI" id="CHEBI:15378"/>
        <dbReference type="ChEBI" id="CHEBI:57451"/>
        <dbReference type="ChEBI" id="CHEBI:57453"/>
        <dbReference type="ChEBI" id="CHEBI:57783"/>
        <dbReference type="ChEBI" id="CHEBI:58349"/>
        <dbReference type="EC" id="1.5.1.3"/>
    </reaction>
</comment>
<evidence type="ECO:0000256" key="2">
    <source>
        <dbReference type="ARBA" id="ARBA00009539"/>
    </source>
</evidence>
<dbReference type="Pfam" id="PF00186">
    <property type="entry name" value="DHFR_1"/>
    <property type="match status" value="1"/>
</dbReference>
<evidence type="ECO:0000259" key="10">
    <source>
        <dbReference type="PROSITE" id="PS51330"/>
    </source>
</evidence>
<dbReference type="PROSITE" id="PS51330">
    <property type="entry name" value="DHFR_2"/>
    <property type="match status" value="1"/>
</dbReference>
<dbReference type="PANTHER" id="PTHR48069:SF3">
    <property type="entry name" value="DIHYDROFOLATE REDUCTASE"/>
    <property type="match status" value="1"/>
</dbReference>
<dbReference type="CDD" id="cd00209">
    <property type="entry name" value="DHFR"/>
    <property type="match status" value="1"/>
</dbReference>
<dbReference type="EC" id="1.5.1.3" evidence="3 8"/>
<comment type="similarity">
    <text evidence="2 8 9">Belongs to the dihydrofolate reductase family.</text>
</comment>
<dbReference type="PIRSF" id="PIRSF000194">
    <property type="entry name" value="DHFR"/>
    <property type="match status" value="1"/>
</dbReference>
<evidence type="ECO:0000256" key="1">
    <source>
        <dbReference type="ARBA" id="ARBA00004903"/>
    </source>
</evidence>
<gene>
    <name evidence="11" type="ORF">WKW82_19185</name>
</gene>
<dbReference type="InterPro" id="IPR012259">
    <property type="entry name" value="DHFR"/>
</dbReference>
<evidence type="ECO:0000256" key="4">
    <source>
        <dbReference type="ARBA" id="ARBA00022563"/>
    </source>
</evidence>
<evidence type="ECO:0000256" key="5">
    <source>
        <dbReference type="ARBA" id="ARBA00022857"/>
    </source>
</evidence>
<evidence type="ECO:0000313" key="11">
    <source>
        <dbReference type="EMBL" id="MEJ8848791.1"/>
    </source>
</evidence>
<dbReference type="SUPFAM" id="SSF53597">
    <property type="entry name" value="Dihydrofolate reductase-like"/>
    <property type="match status" value="1"/>
</dbReference>
<protein>
    <recommendedName>
        <fullName evidence="3 8">Dihydrofolate reductase</fullName>
        <ecNumber evidence="3 8">1.5.1.3</ecNumber>
    </recommendedName>
</protein>
<dbReference type="PANTHER" id="PTHR48069">
    <property type="entry name" value="DIHYDROFOLATE REDUCTASE"/>
    <property type="match status" value="1"/>
</dbReference>
<proteinExistence type="inferred from homology"/>
<evidence type="ECO:0000256" key="6">
    <source>
        <dbReference type="ARBA" id="ARBA00023002"/>
    </source>
</evidence>